<dbReference type="Proteomes" id="UP000282312">
    <property type="component" value="Unassembled WGS sequence"/>
</dbReference>
<dbReference type="AlphaFoldDB" id="A0A3N9X3C1"/>
<gene>
    <name evidence="1" type="ORF">DLJ59_19730</name>
</gene>
<protein>
    <submittedName>
        <fullName evidence="1">Uncharacterized protein</fullName>
    </submittedName>
</protein>
<evidence type="ECO:0000313" key="2">
    <source>
        <dbReference type="Proteomes" id="UP000282312"/>
    </source>
</evidence>
<accession>A0A3N9X3C1</accession>
<reference evidence="1 2" key="1">
    <citation type="submission" date="2018-05" db="EMBL/GenBank/DDBJ databases">
        <title>Micromonospora from Atacama Desert.</title>
        <authorList>
            <person name="Carro L."/>
            <person name="Goodfellow M."/>
            <person name="Klenk H.-P."/>
        </authorList>
    </citation>
    <scope>NUCLEOTIDE SEQUENCE [LARGE SCALE GENOMIC DNA]</scope>
    <source>
        <strain evidence="1 2">LB39</strain>
    </source>
</reference>
<dbReference type="OrthoDB" id="3685489at2"/>
<organism evidence="1 2">
    <name type="scientific">Micromonospora inaquosa</name>
    <dbReference type="NCBI Taxonomy" id="2203716"/>
    <lineage>
        <taxon>Bacteria</taxon>
        <taxon>Bacillati</taxon>
        <taxon>Actinomycetota</taxon>
        <taxon>Actinomycetes</taxon>
        <taxon>Micromonosporales</taxon>
        <taxon>Micromonosporaceae</taxon>
        <taxon>Micromonospora</taxon>
    </lineage>
</organism>
<proteinExistence type="predicted"/>
<name>A0A3N9X3C1_9ACTN</name>
<sequence length="235" mass="26028">MFLADPALRLIAASTNDVLPEQLWRYDTGTEDAFGDLARILHKTAMAYNTSSADLDSPAPRPSFGLRPTGTGAAMQDVLATIDQRAAMERHTVITGSLLDLYGAWRRHRPLNHGEQRHLLLRSGDPGHGVATLQRFTHHQWRVTADAEAAQAFAVPYPNRMVGVLVETEDGIWQPTACTDAAQIASGTAYRLPVRDDLATACRSLLRWWALRHSAAWRSRNPDQLTPTELDQLAE</sequence>
<comment type="caution">
    <text evidence="1">The sequence shown here is derived from an EMBL/GenBank/DDBJ whole genome shotgun (WGS) entry which is preliminary data.</text>
</comment>
<keyword evidence="2" id="KW-1185">Reference proteome</keyword>
<evidence type="ECO:0000313" key="1">
    <source>
        <dbReference type="EMBL" id="RQX00937.1"/>
    </source>
</evidence>
<dbReference type="EMBL" id="QGSZ01000232">
    <property type="protein sequence ID" value="RQX00937.1"/>
    <property type="molecule type" value="Genomic_DNA"/>
</dbReference>
<dbReference type="RefSeq" id="WP_124774108.1">
    <property type="nucleotide sequence ID" value="NZ_QGSZ01000232.1"/>
</dbReference>